<protein>
    <submittedName>
        <fullName evidence="1">Uncharacterized protein</fullName>
    </submittedName>
</protein>
<dbReference type="AlphaFoldDB" id="A0A2P5CIK0"/>
<keyword evidence="2" id="KW-1185">Reference proteome</keyword>
<dbReference type="OrthoDB" id="10280920at2759"/>
<proteinExistence type="predicted"/>
<gene>
    <name evidence="1" type="ORF">PanWU01x14_149980</name>
</gene>
<comment type="caution">
    <text evidence="1">The sequence shown here is derived from an EMBL/GenBank/DDBJ whole genome shotgun (WGS) entry which is preliminary data.</text>
</comment>
<evidence type="ECO:0000313" key="2">
    <source>
        <dbReference type="Proteomes" id="UP000237105"/>
    </source>
</evidence>
<name>A0A2P5CIK0_PARAD</name>
<reference evidence="2" key="1">
    <citation type="submission" date="2016-06" db="EMBL/GenBank/DDBJ databases">
        <title>Parallel loss of symbiosis genes in relatives of nitrogen-fixing non-legume Parasponia.</title>
        <authorList>
            <person name="Van Velzen R."/>
            <person name="Holmer R."/>
            <person name="Bu F."/>
            <person name="Rutten L."/>
            <person name="Van Zeijl A."/>
            <person name="Liu W."/>
            <person name="Santuari L."/>
            <person name="Cao Q."/>
            <person name="Sharma T."/>
            <person name="Shen D."/>
            <person name="Roswanjaya Y."/>
            <person name="Wardhani T."/>
            <person name="Kalhor M.S."/>
            <person name="Jansen J."/>
            <person name="Van den Hoogen J."/>
            <person name="Gungor B."/>
            <person name="Hartog M."/>
            <person name="Hontelez J."/>
            <person name="Verver J."/>
            <person name="Yang W.-C."/>
            <person name="Schijlen E."/>
            <person name="Repin R."/>
            <person name="Schilthuizen M."/>
            <person name="Schranz E."/>
            <person name="Heidstra R."/>
            <person name="Miyata K."/>
            <person name="Fedorova E."/>
            <person name="Kohlen W."/>
            <person name="Bisseling T."/>
            <person name="Smit S."/>
            <person name="Geurts R."/>
        </authorList>
    </citation>
    <scope>NUCLEOTIDE SEQUENCE [LARGE SCALE GENOMIC DNA]</scope>
    <source>
        <strain evidence="2">cv. WU1-14</strain>
    </source>
</reference>
<dbReference type="Proteomes" id="UP000237105">
    <property type="component" value="Unassembled WGS sequence"/>
</dbReference>
<dbReference type="EMBL" id="JXTB01000126">
    <property type="protein sequence ID" value="PON60869.1"/>
    <property type="molecule type" value="Genomic_DNA"/>
</dbReference>
<evidence type="ECO:0000313" key="1">
    <source>
        <dbReference type="EMBL" id="PON60869.1"/>
    </source>
</evidence>
<organism evidence="1 2">
    <name type="scientific">Parasponia andersonii</name>
    <name type="common">Sponia andersonii</name>
    <dbReference type="NCBI Taxonomy" id="3476"/>
    <lineage>
        <taxon>Eukaryota</taxon>
        <taxon>Viridiplantae</taxon>
        <taxon>Streptophyta</taxon>
        <taxon>Embryophyta</taxon>
        <taxon>Tracheophyta</taxon>
        <taxon>Spermatophyta</taxon>
        <taxon>Magnoliopsida</taxon>
        <taxon>eudicotyledons</taxon>
        <taxon>Gunneridae</taxon>
        <taxon>Pentapetalae</taxon>
        <taxon>rosids</taxon>
        <taxon>fabids</taxon>
        <taxon>Rosales</taxon>
        <taxon>Cannabaceae</taxon>
        <taxon>Parasponia</taxon>
    </lineage>
</organism>
<accession>A0A2P5CIK0</accession>
<sequence length="112" mass="13079">MQLQRNKSSLWGLLSNTRRAWCSKPSEFCEAAGSEVEAEMNLVRRLALVSRAFRSIKAWIWRREAVVFLRWSRYKHFLSIELHICSFMDASQLIFLKDRVCSYLLYSGGSSP</sequence>